<keyword evidence="1" id="KW-1133">Transmembrane helix</keyword>
<feature type="non-terminal residue" evidence="3">
    <location>
        <position position="1"/>
    </location>
</feature>
<protein>
    <recommendedName>
        <fullName evidence="2">DUF58 domain-containing protein</fullName>
    </recommendedName>
</protein>
<feature type="domain" description="DUF58" evidence="2">
    <location>
        <begin position="191"/>
        <end position="290"/>
    </location>
</feature>
<evidence type="ECO:0000313" key="3">
    <source>
        <dbReference type="EMBL" id="VAW37779.1"/>
    </source>
</evidence>
<sequence length="416" mass="46676">KMGQFTALILILLTIAFILRVDFIFYVIYVSVGIYAWSRWMTPRVLKNLHSSRHYVDHAFWGEVVTIKVELANAGRLPTPWIQLHESVATQLKHGQQLHEVVSLGRQETAVFQYKIIARRRGYYQLGPLRLTTGDLFGLQPELTAFLPSDYITVYPRLTTLTQLGLPSRLPFGTVASHQRLFEDPARPMGIREFRSGDSMRQINWKASAHSSAYARQLMVKTFQPAISLETAVLLNLHTPDYQANGRLDVTEWAIEVAASLAAHLVNQRQGVGLICNGIDPLASGSHSFDEVTGRLLRPKASEIRSQPESFTSPTIPPRNGRLHLMKILERLARIEAEETVSFTEWASTACLHLTWGVTILAITPSGGEAVCQSLHRLVRAGFNPILITVEPDHNFGLIRQRARRLGFAAYNVAQP</sequence>
<dbReference type="EMBL" id="UOEU01000678">
    <property type="protein sequence ID" value="VAW37779.1"/>
    <property type="molecule type" value="Genomic_DNA"/>
</dbReference>
<evidence type="ECO:0000259" key="2">
    <source>
        <dbReference type="Pfam" id="PF01882"/>
    </source>
</evidence>
<gene>
    <name evidence="3" type="ORF">MNBD_CHLOROFLEXI01-1611</name>
</gene>
<reference evidence="3" key="1">
    <citation type="submission" date="2018-06" db="EMBL/GenBank/DDBJ databases">
        <authorList>
            <person name="Zhirakovskaya E."/>
        </authorList>
    </citation>
    <scope>NUCLEOTIDE SEQUENCE</scope>
</reference>
<dbReference type="Pfam" id="PF01882">
    <property type="entry name" value="DUF58"/>
    <property type="match status" value="1"/>
</dbReference>
<keyword evidence="1" id="KW-0472">Membrane</keyword>
<dbReference type="PANTHER" id="PTHR34351">
    <property type="entry name" value="SLR1927 PROTEIN-RELATED"/>
    <property type="match status" value="1"/>
</dbReference>
<feature type="non-terminal residue" evidence="3">
    <location>
        <position position="416"/>
    </location>
</feature>
<keyword evidence="1" id="KW-0812">Transmembrane</keyword>
<dbReference type="AlphaFoldDB" id="A0A3B0VLT0"/>
<name>A0A3B0VLT0_9ZZZZ</name>
<dbReference type="PANTHER" id="PTHR34351:SF2">
    <property type="entry name" value="DUF58 DOMAIN-CONTAINING PROTEIN"/>
    <property type="match status" value="1"/>
</dbReference>
<accession>A0A3B0VLT0</accession>
<feature type="transmembrane region" description="Helical" evidence="1">
    <location>
        <begin position="6"/>
        <end position="37"/>
    </location>
</feature>
<dbReference type="InterPro" id="IPR002881">
    <property type="entry name" value="DUF58"/>
</dbReference>
<proteinExistence type="predicted"/>
<evidence type="ECO:0000256" key="1">
    <source>
        <dbReference type="SAM" id="Phobius"/>
    </source>
</evidence>
<organism evidence="3">
    <name type="scientific">hydrothermal vent metagenome</name>
    <dbReference type="NCBI Taxonomy" id="652676"/>
    <lineage>
        <taxon>unclassified sequences</taxon>
        <taxon>metagenomes</taxon>
        <taxon>ecological metagenomes</taxon>
    </lineage>
</organism>